<evidence type="ECO:0000256" key="3">
    <source>
        <dbReference type="ARBA" id="ARBA00022777"/>
    </source>
</evidence>
<keyword evidence="2 4" id="KW-0808">Transferase</keyword>
<dbReference type="PIRSF" id="PIRSF000723">
    <property type="entry name" value="Carbamate_kin"/>
    <property type="match status" value="1"/>
</dbReference>
<name>A0ABV6ECL8_9GAMM</name>
<dbReference type="InterPro" id="IPR001048">
    <property type="entry name" value="Asp/Glu/Uridylate_kinase"/>
</dbReference>
<dbReference type="Gene3D" id="3.40.1160.10">
    <property type="entry name" value="Acetylglutamate kinase-like"/>
    <property type="match status" value="1"/>
</dbReference>
<dbReference type="NCBIfam" id="NF009007">
    <property type="entry name" value="PRK12352.1"/>
    <property type="match status" value="1"/>
</dbReference>
<dbReference type="InterPro" id="IPR003964">
    <property type="entry name" value="Carb_kinase"/>
</dbReference>
<keyword evidence="7" id="KW-1185">Reference proteome</keyword>
<evidence type="ECO:0000313" key="7">
    <source>
        <dbReference type="Proteomes" id="UP001589792"/>
    </source>
</evidence>
<dbReference type="PANTHER" id="PTHR30409">
    <property type="entry name" value="CARBAMATE KINASE"/>
    <property type="match status" value="1"/>
</dbReference>
<feature type="domain" description="Aspartate/glutamate/uridylate kinase" evidence="5">
    <location>
        <begin position="4"/>
        <end position="297"/>
    </location>
</feature>
<accession>A0ABV6ECL8</accession>
<dbReference type="GO" id="GO:0016301">
    <property type="term" value="F:kinase activity"/>
    <property type="evidence" value="ECO:0007669"/>
    <property type="project" value="UniProtKB-KW"/>
</dbReference>
<comment type="similarity">
    <text evidence="1 4">Belongs to the carbamate kinase family.</text>
</comment>
<protein>
    <recommendedName>
        <fullName evidence="4">Carbamate kinase</fullName>
    </recommendedName>
</protein>
<evidence type="ECO:0000313" key="6">
    <source>
        <dbReference type="EMBL" id="MFC0226730.1"/>
    </source>
</evidence>
<dbReference type="PANTHER" id="PTHR30409:SF1">
    <property type="entry name" value="CARBAMATE KINASE-RELATED"/>
    <property type="match status" value="1"/>
</dbReference>
<dbReference type="Pfam" id="PF00696">
    <property type="entry name" value="AA_kinase"/>
    <property type="match status" value="1"/>
</dbReference>
<dbReference type="SUPFAM" id="SSF53633">
    <property type="entry name" value="Carbamate kinase-like"/>
    <property type="match status" value="1"/>
</dbReference>
<sequence>MKELVVVAIGGNSIIKDNASQSVEHQAEAVKAVAESVLEMLASDYDIVLTHGNGPQVGLDLRRAELAHEYEGLPLTPLANCVADTQGGIGYLIQQALNNQLAQRGEQKAVTIITQVEVDKDDPGFEHPTKPIGAFFSAAQRDALLQQHPTWHFVEDSGRGYRRVVASPEPKRIVEADAIRALTQQGFVVIGAGGGGIPVVRGPQGDYQSVDAVIDKDLSTALLAREISADVLVITTGVEKVCVHFGKPNQRELGQVTVPEMTRYMEEGHFPPGSMLPKIAASLAFLHHGGKRVVITSPECLPAALRGETGTHIVNVLEGRRDE</sequence>
<dbReference type="CDD" id="cd04235">
    <property type="entry name" value="AAK_CK"/>
    <property type="match status" value="1"/>
</dbReference>
<dbReference type="Proteomes" id="UP001589792">
    <property type="component" value="Unassembled WGS sequence"/>
</dbReference>
<gene>
    <name evidence="6" type="ORF">ACFFJ3_09500</name>
</gene>
<comment type="caution">
    <text evidence="6">The sequence shown here is derived from an EMBL/GenBank/DDBJ whole genome shotgun (WGS) entry which is preliminary data.</text>
</comment>
<proteinExistence type="inferred from homology"/>
<dbReference type="RefSeq" id="WP_380674597.1">
    <property type="nucleotide sequence ID" value="NZ_CP173186.1"/>
</dbReference>
<evidence type="ECO:0000256" key="1">
    <source>
        <dbReference type="ARBA" id="ARBA00011066"/>
    </source>
</evidence>
<dbReference type="PRINTS" id="PR01469">
    <property type="entry name" value="CARBMTKINASE"/>
</dbReference>
<dbReference type="InterPro" id="IPR036393">
    <property type="entry name" value="AceGlu_kinase-like_sf"/>
</dbReference>
<evidence type="ECO:0000259" key="5">
    <source>
        <dbReference type="Pfam" id="PF00696"/>
    </source>
</evidence>
<evidence type="ECO:0000256" key="4">
    <source>
        <dbReference type="PIRNR" id="PIRNR000723"/>
    </source>
</evidence>
<evidence type="ECO:0000256" key="2">
    <source>
        <dbReference type="ARBA" id="ARBA00022679"/>
    </source>
</evidence>
<organism evidence="6 7">
    <name type="scientific">Serratia aquatilis</name>
    <dbReference type="NCBI Taxonomy" id="1737515"/>
    <lineage>
        <taxon>Bacteria</taxon>
        <taxon>Pseudomonadati</taxon>
        <taxon>Pseudomonadota</taxon>
        <taxon>Gammaproteobacteria</taxon>
        <taxon>Enterobacterales</taxon>
        <taxon>Yersiniaceae</taxon>
        <taxon>Serratia</taxon>
    </lineage>
</organism>
<dbReference type="EMBL" id="JBHLXG010000008">
    <property type="protein sequence ID" value="MFC0226730.1"/>
    <property type="molecule type" value="Genomic_DNA"/>
</dbReference>
<keyword evidence="3 4" id="KW-0418">Kinase</keyword>
<reference evidence="6 7" key="1">
    <citation type="submission" date="2024-09" db="EMBL/GenBank/DDBJ databases">
        <authorList>
            <person name="Sun Q."/>
            <person name="Mori K."/>
        </authorList>
    </citation>
    <scope>NUCLEOTIDE SEQUENCE [LARGE SCALE GENOMIC DNA]</scope>
    <source>
        <strain evidence="6 7">CCM 8626</strain>
    </source>
</reference>